<dbReference type="EC" id="2.7.6.3" evidence="3"/>
<dbReference type="eggNOG" id="COG0801">
    <property type="taxonomic scope" value="Bacteria"/>
</dbReference>
<dbReference type="RefSeq" id="WP_024268086.1">
    <property type="nucleotide sequence ID" value="NC_023035.1"/>
</dbReference>
<gene>
    <name evidence="15" type="ORF">L21SP2_1791</name>
</gene>
<dbReference type="Pfam" id="PF01288">
    <property type="entry name" value="HPPK"/>
    <property type="match status" value="1"/>
</dbReference>
<evidence type="ECO:0000259" key="14">
    <source>
        <dbReference type="PROSITE" id="PS00794"/>
    </source>
</evidence>
<keyword evidence="7 15" id="KW-0418">Kinase</keyword>
<dbReference type="OrthoDB" id="9808041at2"/>
<evidence type="ECO:0000256" key="4">
    <source>
        <dbReference type="ARBA" id="ARBA00016218"/>
    </source>
</evidence>
<organism evidence="15 16">
    <name type="scientific">Salinispira pacifica</name>
    <dbReference type="NCBI Taxonomy" id="1307761"/>
    <lineage>
        <taxon>Bacteria</taxon>
        <taxon>Pseudomonadati</taxon>
        <taxon>Spirochaetota</taxon>
        <taxon>Spirochaetia</taxon>
        <taxon>Spirochaetales</taxon>
        <taxon>Spirochaetaceae</taxon>
        <taxon>Salinispira</taxon>
    </lineage>
</organism>
<dbReference type="CDD" id="cd00483">
    <property type="entry name" value="HPPK"/>
    <property type="match status" value="1"/>
</dbReference>
<dbReference type="EMBL" id="CP006939">
    <property type="protein sequence ID" value="AHC15168.1"/>
    <property type="molecule type" value="Genomic_DNA"/>
</dbReference>
<comment type="function">
    <text evidence="10">Catalyzes the transfer of pyrophosphate from adenosine triphosphate (ATP) to 6-hydroxymethyl-7,8-dihydropterin, an enzymatic step in folate biosynthesis pathway.</text>
</comment>
<evidence type="ECO:0000256" key="8">
    <source>
        <dbReference type="ARBA" id="ARBA00022840"/>
    </source>
</evidence>
<evidence type="ECO:0000313" key="16">
    <source>
        <dbReference type="Proteomes" id="UP000018680"/>
    </source>
</evidence>
<keyword evidence="9" id="KW-0289">Folate biosynthesis</keyword>
<evidence type="ECO:0000256" key="1">
    <source>
        <dbReference type="ARBA" id="ARBA00005051"/>
    </source>
</evidence>
<dbReference type="InterPro" id="IPR000550">
    <property type="entry name" value="Hppk"/>
</dbReference>
<reference evidence="15 16" key="1">
    <citation type="journal article" date="2015" name="Stand. Genomic Sci.">
        <title>Complete genome sequence and description of Salinispira pacifica gen. nov., sp. nov., a novel spirochaete isolated form a hypersaline microbial mat.</title>
        <authorList>
            <person name="Ben Hania W."/>
            <person name="Joseph M."/>
            <person name="Schumann P."/>
            <person name="Bunk B."/>
            <person name="Fiebig A."/>
            <person name="Sproer C."/>
            <person name="Klenk H.P."/>
            <person name="Fardeau M.L."/>
            <person name="Spring S."/>
        </authorList>
    </citation>
    <scope>NUCLEOTIDE SEQUENCE [LARGE SCALE GENOMIC DNA]</scope>
    <source>
        <strain evidence="15 16">L21-RPul-D2</strain>
    </source>
</reference>
<dbReference type="KEGG" id="slr:L21SP2_1791"/>
<comment type="similarity">
    <text evidence="2">Belongs to the HPPK family.</text>
</comment>
<keyword evidence="5 15" id="KW-0808">Transferase</keyword>
<feature type="compositionally biased region" description="Basic and acidic residues" evidence="13">
    <location>
        <begin position="151"/>
        <end position="168"/>
    </location>
</feature>
<accession>V5WH94</accession>
<dbReference type="SUPFAM" id="SSF55083">
    <property type="entry name" value="6-hydroxymethyl-7,8-dihydropterin pyrophosphokinase, HPPK"/>
    <property type="match status" value="1"/>
</dbReference>
<name>V5WH94_9SPIO</name>
<evidence type="ECO:0000256" key="5">
    <source>
        <dbReference type="ARBA" id="ARBA00022679"/>
    </source>
</evidence>
<dbReference type="InterPro" id="IPR035907">
    <property type="entry name" value="Hppk_sf"/>
</dbReference>
<proteinExistence type="inferred from homology"/>
<evidence type="ECO:0000256" key="6">
    <source>
        <dbReference type="ARBA" id="ARBA00022741"/>
    </source>
</evidence>
<feature type="region of interest" description="Disordered" evidence="13">
    <location>
        <begin position="150"/>
        <end position="178"/>
    </location>
</feature>
<keyword evidence="6" id="KW-0547">Nucleotide-binding</keyword>
<dbReference type="Gene3D" id="3.30.70.560">
    <property type="entry name" value="7,8-Dihydro-6-hydroxymethylpterin-pyrophosphokinase HPPK"/>
    <property type="match status" value="1"/>
</dbReference>
<dbReference type="NCBIfam" id="TIGR01498">
    <property type="entry name" value="folK"/>
    <property type="match status" value="1"/>
</dbReference>
<dbReference type="STRING" id="1307761.L21SP2_1791"/>
<dbReference type="GO" id="GO:0003848">
    <property type="term" value="F:2-amino-4-hydroxy-6-hydroxymethyldihydropteridine diphosphokinase activity"/>
    <property type="evidence" value="ECO:0007669"/>
    <property type="project" value="UniProtKB-EC"/>
</dbReference>
<dbReference type="PROSITE" id="PS00794">
    <property type="entry name" value="HPPK"/>
    <property type="match status" value="1"/>
</dbReference>
<comment type="pathway">
    <text evidence="1">Cofactor biosynthesis; tetrahydrofolate biosynthesis; 2-amino-4-hydroxy-6-hydroxymethyl-7,8-dihydropteridine diphosphate from 7,8-dihydroneopterin triphosphate: step 4/4.</text>
</comment>
<dbReference type="GO" id="GO:0046656">
    <property type="term" value="P:folic acid biosynthetic process"/>
    <property type="evidence" value="ECO:0007669"/>
    <property type="project" value="UniProtKB-KW"/>
</dbReference>
<dbReference type="PATRIC" id="fig|1307761.3.peg.1785"/>
<evidence type="ECO:0000256" key="11">
    <source>
        <dbReference type="ARBA" id="ARBA00029766"/>
    </source>
</evidence>
<evidence type="ECO:0000313" key="15">
    <source>
        <dbReference type="EMBL" id="AHC15168.1"/>
    </source>
</evidence>
<evidence type="ECO:0000256" key="2">
    <source>
        <dbReference type="ARBA" id="ARBA00005810"/>
    </source>
</evidence>
<sequence length="193" mass="22145">MVYLSLGSNSGNSEQHLVSALEELKGISRSGFRISSLYASTPQGLRDQPDFLNCACCLNPPPHMKPRDVLREIHRIERSRGRNRSGEIRWGPRNLDIDIILWNDLIVPADDSGNQQSRSSEERQNLIIPHPRYHERRFVLVPLLELNSRLTDPRSGEPLENMERELRNDPSQGIYLSPRPLYNGLTSQLRKNN</sequence>
<dbReference type="AlphaFoldDB" id="V5WH94"/>
<evidence type="ECO:0000256" key="13">
    <source>
        <dbReference type="SAM" id="MobiDB-lite"/>
    </source>
</evidence>
<dbReference type="HOGENOM" id="CLU_097916_1_1_12"/>
<dbReference type="Proteomes" id="UP000018680">
    <property type="component" value="Chromosome"/>
</dbReference>
<evidence type="ECO:0000256" key="7">
    <source>
        <dbReference type="ARBA" id="ARBA00022777"/>
    </source>
</evidence>
<evidence type="ECO:0000256" key="12">
    <source>
        <dbReference type="ARBA" id="ARBA00033413"/>
    </source>
</evidence>
<feature type="domain" description="7,8-dihydro-6-hydroxymethylpterin-pyrophosphokinase" evidence="14">
    <location>
        <begin position="89"/>
        <end position="100"/>
    </location>
</feature>
<evidence type="ECO:0000256" key="3">
    <source>
        <dbReference type="ARBA" id="ARBA00013253"/>
    </source>
</evidence>
<dbReference type="GO" id="GO:0016301">
    <property type="term" value="F:kinase activity"/>
    <property type="evidence" value="ECO:0007669"/>
    <property type="project" value="UniProtKB-KW"/>
</dbReference>
<dbReference type="PANTHER" id="PTHR43071">
    <property type="entry name" value="2-AMINO-4-HYDROXY-6-HYDROXYMETHYLDIHYDROPTERIDINE PYROPHOSPHOKINASE"/>
    <property type="match status" value="1"/>
</dbReference>
<evidence type="ECO:0000256" key="10">
    <source>
        <dbReference type="ARBA" id="ARBA00029409"/>
    </source>
</evidence>
<keyword evidence="16" id="KW-1185">Reference proteome</keyword>
<protein>
    <recommendedName>
        <fullName evidence="4">2-amino-4-hydroxy-6-hydroxymethyldihydropteridine pyrophosphokinase</fullName>
        <ecNumber evidence="3">2.7.6.3</ecNumber>
    </recommendedName>
    <alternativeName>
        <fullName evidence="11">6-hydroxymethyl-7,8-dihydropterin pyrophosphokinase</fullName>
    </alternativeName>
    <alternativeName>
        <fullName evidence="12">7,8-dihydro-6-hydroxymethylpterin-pyrophosphokinase</fullName>
    </alternativeName>
</protein>
<dbReference type="PANTHER" id="PTHR43071:SF1">
    <property type="entry name" value="2-AMINO-4-HYDROXY-6-HYDROXYMETHYLDIHYDROPTERIDINE PYROPHOSPHOKINASE"/>
    <property type="match status" value="1"/>
</dbReference>
<evidence type="ECO:0000256" key="9">
    <source>
        <dbReference type="ARBA" id="ARBA00022909"/>
    </source>
</evidence>
<dbReference type="GO" id="GO:0005524">
    <property type="term" value="F:ATP binding"/>
    <property type="evidence" value="ECO:0007669"/>
    <property type="project" value="UniProtKB-KW"/>
</dbReference>
<dbReference type="GO" id="GO:0046654">
    <property type="term" value="P:tetrahydrofolate biosynthetic process"/>
    <property type="evidence" value="ECO:0007669"/>
    <property type="project" value="UniProtKB-UniPathway"/>
</dbReference>
<dbReference type="UniPathway" id="UPA00077">
    <property type="reaction ID" value="UER00155"/>
</dbReference>
<keyword evidence="8" id="KW-0067">ATP-binding</keyword>